<accession>A0A523VWH6</accession>
<evidence type="ECO:0000313" key="1">
    <source>
        <dbReference type="EMBL" id="TET59117.1"/>
    </source>
</evidence>
<gene>
    <name evidence="1" type="ORF">E3J48_08250</name>
</gene>
<comment type="caution">
    <text evidence="1">The sequence shown here is derived from an EMBL/GenBank/DDBJ whole genome shotgun (WGS) entry which is preliminary data.</text>
</comment>
<dbReference type="EMBL" id="SOIZ01000378">
    <property type="protein sequence ID" value="TET59117.1"/>
    <property type="molecule type" value="Genomic_DNA"/>
</dbReference>
<reference evidence="1 2" key="1">
    <citation type="submission" date="2019-03" db="EMBL/GenBank/DDBJ databases">
        <title>Metabolic potential of uncultured bacteria and archaea associated with petroleum seepage in deep-sea sediments.</title>
        <authorList>
            <person name="Dong X."/>
            <person name="Hubert C."/>
        </authorList>
    </citation>
    <scope>NUCLEOTIDE SEQUENCE [LARGE SCALE GENOMIC DNA]</scope>
    <source>
        <strain evidence="1">E29_bin52</strain>
    </source>
</reference>
<sequence length="224" mass="26417">MRRRRIPTLSDIYLLFTREYAEHIPYSADEKLQGSLLSRPGLRRPPFLREGTAPALGTILNVLDRHRALYMRYEWDPVTLRANQKKLEIKTLSDEEKEALRALTKEDPLVLGFYVLRELRHIREIPEEEFEKQWRHRYTYLLDTAKTGLCLDEFPSGPKYVYVKDCTGSVTLRFNSQNSPAWTLATKDQFRLPFDQLYLTWTAQAGKRLTFYVSNREIKRTTLA</sequence>
<protein>
    <submittedName>
        <fullName evidence="1">Uncharacterized protein</fullName>
    </submittedName>
</protein>
<name>A0A523VWH6_UNCAE</name>
<dbReference type="AlphaFoldDB" id="A0A523VWH6"/>
<proteinExistence type="predicted"/>
<dbReference type="Proteomes" id="UP000319130">
    <property type="component" value="Unassembled WGS sequence"/>
</dbReference>
<evidence type="ECO:0000313" key="2">
    <source>
        <dbReference type="Proteomes" id="UP000319130"/>
    </source>
</evidence>
<organism evidence="1 2">
    <name type="scientific">Aerophobetes bacterium</name>
    <dbReference type="NCBI Taxonomy" id="2030807"/>
    <lineage>
        <taxon>Bacteria</taxon>
        <taxon>Candidatus Aerophobota</taxon>
    </lineage>
</organism>